<organism evidence="1 2">
    <name type="scientific">Legionella busanensis</name>
    <dbReference type="NCBI Taxonomy" id="190655"/>
    <lineage>
        <taxon>Bacteria</taxon>
        <taxon>Pseudomonadati</taxon>
        <taxon>Pseudomonadota</taxon>
        <taxon>Gammaproteobacteria</taxon>
        <taxon>Legionellales</taxon>
        <taxon>Legionellaceae</taxon>
        <taxon>Legionella</taxon>
    </lineage>
</organism>
<protein>
    <submittedName>
        <fullName evidence="1">Uncharacterized protein</fullName>
    </submittedName>
</protein>
<name>A0A378JJI3_9GAMM</name>
<reference evidence="1 2" key="1">
    <citation type="submission" date="2018-06" db="EMBL/GenBank/DDBJ databases">
        <authorList>
            <consortium name="Pathogen Informatics"/>
            <person name="Doyle S."/>
        </authorList>
    </citation>
    <scope>NUCLEOTIDE SEQUENCE [LARGE SCALE GENOMIC DNA]</scope>
    <source>
        <strain evidence="1 2">NCTC13316</strain>
    </source>
</reference>
<accession>A0A378JJI3</accession>
<evidence type="ECO:0000313" key="1">
    <source>
        <dbReference type="EMBL" id="STX50911.1"/>
    </source>
</evidence>
<gene>
    <name evidence="1" type="ORF">NCTC13316_01000</name>
</gene>
<dbReference type="OrthoDB" id="5642699at2"/>
<proteinExistence type="predicted"/>
<sequence>MQFKNAVERDIEHLLAELVYCLNALRQFREQWTLNDIQQVELILADFKQHVPAYH</sequence>
<dbReference type="AlphaFoldDB" id="A0A378JJI3"/>
<keyword evidence="2" id="KW-1185">Reference proteome</keyword>
<evidence type="ECO:0000313" key="2">
    <source>
        <dbReference type="Proteomes" id="UP000254794"/>
    </source>
</evidence>
<dbReference type="Proteomes" id="UP000254794">
    <property type="component" value="Unassembled WGS sequence"/>
</dbReference>
<dbReference type="RefSeq" id="WP_160116155.1">
    <property type="nucleotide sequence ID" value="NZ_CAAAHP010000007.1"/>
</dbReference>
<dbReference type="EMBL" id="UGOD01000001">
    <property type="protein sequence ID" value="STX50911.1"/>
    <property type="molecule type" value="Genomic_DNA"/>
</dbReference>